<accession>G2SWN2</accession>
<dbReference type="BioCyc" id="RHOM585394:G1H02-1207-MONOMER"/>
<protein>
    <recommendedName>
        <fullName evidence="3">DUF3298 domain-containing protein</fullName>
    </recommendedName>
</protein>
<proteinExistence type="predicted"/>
<dbReference type="InterPro" id="IPR037126">
    <property type="entry name" value="PdaC/RsiV-like_sf"/>
</dbReference>
<evidence type="ECO:0000313" key="4">
    <source>
        <dbReference type="EMBL" id="AEN96316.1"/>
    </source>
</evidence>
<keyword evidence="1" id="KW-0175">Coiled coil</keyword>
<dbReference type="Pfam" id="PF11738">
    <property type="entry name" value="DUF3298"/>
    <property type="match status" value="1"/>
</dbReference>
<feature type="transmembrane region" description="Helical" evidence="2">
    <location>
        <begin position="63"/>
        <end position="81"/>
    </location>
</feature>
<dbReference type="Gene3D" id="3.90.640.20">
    <property type="entry name" value="Heat-shock cognate protein, ATPase"/>
    <property type="match status" value="1"/>
</dbReference>
<dbReference type="STRING" id="585394.RHOM_05985"/>
<keyword evidence="5" id="KW-1185">Reference proteome</keyword>
<evidence type="ECO:0000259" key="3">
    <source>
        <dbReference type="Pfam" id="PF11738"/>
    </source>
</evidence>
<evidence type="ECO:0000256" key="1">
    <source>
        <dbReference type="SAM" id="Coils"/>
    </source>
</evidence>
<organism evidence="4 5">
    <name type="scientific">Roseburia hominis (strain DSM 16839 / JCM 17582 / NCIMB 14029 / A2-183)</name>
    <dbReference type="NCBI Taxonomy" id="585394"/>
    <lineage>
        <taxon>Bacteria</taxon>
        <taxon>Bacillati</taxon>
        <taxon>Bacillota</taxon>
        <taxon>Clostridia</taxon>
        <taxon>Lachnospirales</taxon>
        <taxon>Lachnospiraceae</taxon>
        <taxon>Roseburia</taxon>
    </lineage>
</organism>
<dbReference type="HOGENOM" id="CLU_049430_0_0_9"/>
<feature type="coiled-coil region" evidence="1">
    <location>
        <begin position="33"/>
        <end position="60"/>
    </location>
</feature>
<reference evidence="4 5" key="1">
    <citation type="journal article" date="2015" name="Genome Announc.">
        <title>Complete genome sequence of the human gut symbiont Roseburia hominis.</title>
        <authorList>
            <person name="Travis A.J."/>
            <person name="Kelly D."/>
            <person name="Flint H.J."/>
            <person name="Aminov R.I."/>
        </authorList>
    </citation>
    <scope>NUCLEOTIDE SEQUENCE [LARGE SCALE GENOMIC DNA]</scope>
    <source>
        <strain evidence="5">DSM 16839 / JCM 17582 / NCIMB 14029 / A2-183</strain>
    </source>
</reference>
<evidence type="ECO:0000256" key="2">
    <source>
        <dbReference type="SAM" id="Phobius"/>
    </source>
</evidence>
<sequence length="322" mass="36495">MAVGIEERMVPHMGNKKQDCKKIEELKRQYAGSEMSGEQVEQMKKRIEEAKMEKRNESRKMHTVRNIVAAAAAVAAVFVVLPNTSGSVAYAMGNLPVVGKLVEAVTFRDYQYDNGGHAADIKTPELTVKESDTEQMTDTEVQVQENLKKTTAEINAEIEKITDQIVSEFEESRKEEEGYQEVVVKHEVISTTDDYFTLKLMCYQAAGSGAEWDYYYTIDLKTGERLTLSDLFQSGADYITPISENIKEQMQQQMAEDDGKMYWVDNAEVPEWNFDKITDETSFYLDSDGHLVICFNEGDVAPMYMGCVQFVIPDEVVADIRK</sequence>
<feature type="domain" description="DUF3298" evidence="3">
    <location>
        <begin position="229"/>
        <end position="313"/>
    </location>
</feature>
<keyword evidence="2" id="KW-1133">Transmembrane helix</keyword>
<dbReference type="EMBL" id="CP003040">
    <property type="protein sequence ID" value="AEN96316.1"/>
    <property type="molecule type" value="Genomic_DNA"/>
</dbReference>
<dbReference type="eggNOG" id="COG5513">
    <property type="taxonomic scope" value="Bacteria"/>
</dbReference>
<name>G2SWN2_ROSHA</name>
<keyword evidence="2" id="KW-0812">Transmembrane</keyword>
<evidence type="ECO:0000313" key="5">
    <source>
        <dbReference type="Proteomes" id="UP000008178"/>
    </source>
</evidence>
<dbReference type="KEGG" id="rho:RHOM_05985"/>
<dbReference type="AlphaFoldDB" id="G2SWN2"/>
<dbReference type="Proteomes" id="UP000008178">
    <property type="component" value="Chromosome"/>
</dbReference>
<dbReference type="InterPro" id="IPR021729">
    <property type="entry name" value="DUF3298"/>
</dbReference>
<keyword evidence="2" id="KW-0472">Membrane</keyword>
<gene>
    <name evidence="4" type="ordered locus">RHOM_05985</name>
</gene>
<dbReference type="Gene3D" id="3.30.565.40">
    <property type="entry name" value="Fervidobacterium nodosum Rt17-B1 like"/>
    <property type="match status" value="1"/>
</dbReference>